<gene>
    <name evidence="2" type="ORF">NHG85_13115</name>
</gene>
<organism evidence="2 3">
    <name type="scientific">Limimaricola litoreus</name>
    <dbReference type="NCBI Taxonomy" id="2955316"/>
    <lineage>
        <taxon>Bacteria</taxon>
        <taxon>Pseudomonadati</taxon>
        <taxon>Pseudomonadota</taxon>
        <taxon>Alphaproteobacteria</taxon>
        <taxon>Rhodobacterales</taxon>
        <taxon>Paracoccaceae</taxon>
        <taxon>Limimaricola</taxon>
    </lineage>
</organism>
<keyword evidence="3" id="KW-1185">Reference proteome</keyword>
<sequence length="264" mass="28102">MTTIVAATDFSTAGNGAVLRAAALAAHMGARLHVFHAASFRIAPEQAEHFASLVEGYFDTLRARIQCRFGPEIEVDCTDATAWRAIHEALDREETALLVVGPHVHPNGLDTFHGTFVERLLADCPVPVLVSMSPPKTPYRAALVTTDAKAPREAAMGFVRAIAPEAEVETMRIDPRDLDEKAACGEAQVEGGQDRKIMAPGGPRARIETQVSAHGLDLVALTGADPLKGLDAGFVKTPPCDLLIFAPLATQRPARMETPVAGLA</sequence>
<protein>
    <submittedName>
        <fullName evidence="2">Universal stress protein</fullName>
    </submittedName>
</protein>
<evidence type="ECO:0000313" key="2">
    <source>
        <dbReference type="EMBL" id="MCP1169450.1"/>
    </source>
</evidence>
<evidence type="ECO:0000259" key="1">
    <source>
        <dbReference type="Pfam" id="PF00582"/>
    </source>
</evidence>
<dbReference type="EMBL" id="JAMYXC010000204">
    <property type="protein sequence ID" value="MCP1169450.1"/>
    <property type="molecule type" value="Genomic_DNA"/>
</dbReference>
<feature type="domain" description="UspA" evidence="1">
    <location>
        <begin position="2"/>
        <end position="130"/>
    </location>
</feature>
<name>A0A9X2FSI8_9RHOB</name>
<comment type="caution">
    <text evidence="2">The sequence shown here is derived from an EMBL/GenBank/DDBJ whole genome shotgun (WGS) entry which is preliminary data.</text>
</comment>
<dbReference type="SUPFAM" id="SSF52402">
    <property type="entry name" value="Adenine nucleotide alpha hydrolases-like"/>
    <property type="match status" value="1"/>
</dbReference>
<reference evidence="2" key="1">
    <citation type="submission" date="2022-06" db="EMBL/GenBank/DDBJ databases">
        <title>Limimaricola sediminis sp. nov., isolated from an intertidal sediment.</title>
        <authorList>
            <person name="Shao X."/>
        </authorList>
    </citation>
    <scope>NUCLEOTIDE SEQUENCE</scope>
    <source>
        <strain evidence="2">ASW11-118</strain>
    </source>
</reference>
<evidence type="ECO:0000313" key="3">
    <source>
        <dbReference type="Proteomes" id="UP001139477"/>
    </source>
</evidence>
<proteinExistence type="predicted"/>
<dbReference type="InterPro" id="IPR006016">
    <property type="entry name" value="UspA"/>
</dbReference>
<dbReference type="Gene3D" id="3.40.50.12370">
    <property type="match status" value="1"/>
</dbReference>
<dbReference type="AlphaFoldDB" id="A0A9X2FSI8"/>
<accession>A0A9X2FSI8</accession>
<dbReference type="RefSeq" id="WP_253333070.1">
    <property type="nucleotide sequence ID" value="NZ_JAMYXC010000204.1"/>
</dbReference>
<dbReference type="Pfam" id="PF00582">
    <property type="entry name" value="Usp"/>
    <property type="match status" value="1"/>
</dbReference>
<dbReference type="Proteomes" id="UP001139477">
    <property type="component" value="Unassembled WGS sequence"/>
</dbReference>